<feature type="chain" id="PRO_5033317007" description="Neutral ceramidase" evidence="8">
    <location>
        <begin position="22"/>
        <end position="736"/>
    </location>
</feature>
<evidence type="ECO:0000256" key="2">
    <source>
        <dbReference type="ARBA" id="ARBA00011891"/>
    </source>
</evidence>
<dbReference type="GO" id="GO:0017040">
    <property type="term" value="F:N-acylsphingosine amidohydrolase activity"/>
    <property type="evidence" value="ECO:0007669"/>
    <property type="project" value="UniProtKB-UniRule"/>
</dbReference>
<protein>
    <recommendedName>
        <fullName evidence="3 7">Neutral ceramidase</fullName>
        <ecNumber evidence="2 7">3.5.1.23</ecNumber>
    </recommendedName>
</protein>
<evidence type="ECO:0000259" key="10">
    <source>
        <dbReference type="Pfam" id="PF17048"/>
    </source>
</evidence>
<dbReference type="GO" id="GO:0042759">
    <property type="term" value="P:long-chain fatty acid biosynthetic process"/>
    <property type="evidence" value="ECO:0007669"/>
    <property type="project" value="TreeGrafter"/>
</dbReference>
<evidence type="ECO:0000256" key="1">
    <source>
        <dbReference type="ARBA" id="ARBA00009835"/>
    </source>
</evidence>
<organism evidence="11">
    <name type="scientific">Hirondellea gigas</name>
    <dbReference type="NCBI Taxonomy" id="1518452"/>
    <lineage>
        <taxon>Eukaryota</taxon>
        <taxon>Metazoa</taxon>
        <taxon>Ecdysozoa</taxon>
        <taxon>Arthropoda</taxon>
        <taxon>Crustacea</taxon>
        <taxon>Multicrustacea</taxon>
        <taxon>Malacostraca</taxon>
        <taxon>Eumalacostraca</taxon>
        <taxon>Peracarida</taxon>
        <taxon>Amphipoda</taxon>
        <taxon>Amphilochidea</taxon>
        <taxon>Lysianassida</taxon>
        <taxon>Lysianassidira</taxon>
        <taxon>Lysianassoidea</taxon>
        <taxon>Lysianassidae</taxon>
        <taxon>Hirondellea</taxon>
    </lineage>
</organism>
<feature type="domain" description="Neutral/alkaline non-lysosomal ceramidase C-terminal" evidence="10">
    <location>
        <begin position="539"/>
        <end position="700"/>
    </location>
</feature>
<evidence type="ECO:0000256" key="8">
    <source>
        <dbReference type="SAM" id="SignalP"/>
    </source>
</evidence>
<evidence type="ECO:0000256" key="4">
    <source>
        <dbReference type="ARBA" id="ARBA00022801"/>
    </source>
</evidence>
<feature type="domain" description="Neutral/alkaline non-lysosomal ceramidase N-terminal" evidence="9">
    <location>
        <begin position="34"/>
        <end position="537"/>
    </location>
</feature>
<keyword evidence="6" id="KW-0862">Zinc</keyword>
<dbReference type="GO" id="GO:0046514">
    <property type="term" value="P:ceramide catabolic process"/>
    <property type="evidence" value="ECO:0007669"/>
    <property type="project" value="InterPro"/>
</dbReference>
<comment type="similarity">
    <text evidence="1 7">Belongs to the neutral ceramidase family.</text>
</comment>
<comment type="catalytic activity">
    <reaction evidence="7">
        <text>an N-acylsphing-4-enine + H2O = sphing-4-enine + a fatty acid</text>
        <dbReference type="Rhea" id="RHEA:20856"/>
        <dbReference type="ChEBI" id="CHEBI:15377"/>
        <dbReference type="ChEBI" id="CHEBI:28868"/>
        <dbReference type="ChEBI" id="CHEBI:52639"/>
        <dbReference type="ChEBI" id="CHEBI:57756"/>
        <dbReference type="EC" id="3.5.1.23"/>
    </reaction>
</comment>
<dbReference type="InterPro" id="IPR006823">
    <property type="entry name" value="Ceramidase_alk"/>
</dbReference>
<feature type="signal peptide" evidence="8">
    <location>
        <begin position="1"/>
        <end position="21"/>
    </location>
</feature>
<sequence length="736" mass="80429">MMLRWLLPLLLVVLQQPGASSQGGNDLKDIGTLYNLGVGIHDITGPVAGVNMMGYANPAQIAGGIHIRLFSRAFIMDDGINRLVFVSADLGMMGQLIKIEVIERLEKLYGDQYSYSNVILSGIHTHSGPAGFLQYLLFDITSFGFLRDSYDAIVEGIVQSIIRAHDSVVPGYLYLTHGELTDASINRSPSAYLNNPEDERARYEYDTDKTMTLLKMVAEDGSDMGVINWFAVHPTSMNNTNTLISGDNKGYASQLFEGTMNPGTVPGQGKFVAAFAQANCGDVSPNTKGPVCQNTGEPCDILTSTCDGKVHFCYASGPGDNMEESTHIIGTKQFDKAFELYNTQSLVPVSGPVQFIGQQVDMSNYTVNLADGSQNRTCTAALGFSFAAGTTDGPGAFDFTQGMTESNPFWNAIVNFIIETDPDQIICHDPKPILLDTGNYNIPYAWHPKIVEAQLGRVGQLLITAVPGEFTTMSGRRMREQLASVLTDEGIEPIVPVIAGLSNIYTQYITTFEEYAIQRYEGASTLYGPHTLTAYMQIFSDLAVAMARGESVDAGPPPPNMLDEQWDLLPGVMFDGTPLGYSFGDVIAQPYPFAYTGETVFAKFVSGHPRNDPQLGGSFLTVEKLLDDGTWKLIATDSNWNTKFAWERMSTILGTSVATVSWTIPDDTPEGTYRITHSGHFKTLIRGISSYSGVTEEFKVATMGSNTVPPQNREDITNLEEATGFLNWMRHLFGLQ</sequence>
<feature type="binding site" evidence="6">
    <location>
        <position position="508"/>
    </location>
    <ligand>
        <name>Zn(2+)</name>
        <dbReference type="ChEBI" id="CHEBI:29105"/>
    </ligand>
</feature>
<evidence type="ECO:0000256" key="7">
    <source>
        <dbReference type="RuleBase" id="RU366019"/>
    </source>
</evidence>
<dbReference type="EMBL" id="IACF01004035">
    <property type="protein sequence ID" value="LAB69632.1"/>
    <property type="molecule type" value="mRNA"/>
</dbReference>
<dbReference type="PANTHER" id="PTHR12670:SF1">
    <property type="entry name" value="NEUTRAL CERAMIDASE"/>
    <property type="match status" value="1"/>
</dbReference>
<keyword evidence="8" id="KW-0732">Signal</keyword>
<dbReference type="InterPro" id="IPR031331">
    <property type="entry name" value="NEUT/ALK_ceramidase_C"/>
</dbReference>
<evidence type="ECO:0000313" key="12">
    <source>
        <dbReference type="EMBL" id="LAC23494.1"/>
    </source>
</evidence>
<proteinExistence type="evidence at transcript level"/>
<name>A0A2P2I6J2_9CRUS</name>
<reference evidence="12" key="1">
    <citation type="submission" date="2017-11" db="EMBL/GenBank/DDBJ databases">
        <title>The sensing device of the deep-sea amphipod.</title>
        <authorList>
            <person name="Kobayashi H."/>
            <person name="Nagahama T."/>
            <person name="Arai W."/>
            <person name="Sasagawa Y."/>
            <person name="Umeda M."/>
            <person name="Hayashi T."/>
            <person name="Nikaido I."/>
            <person name="Watanabe H."/>
            <person name="Oguri K."/>
            <person name="Kitazato H."/>
            <person name="Fujioka K."/>
            <person name="Kido Y."/>
            <person name="Takami H."/>
        </authorList>
    </citation>
    <scope>NUCLEOTIDE SEQUENCE</scope>
    <source>
        <tissue evidence="12">Whole body</tissue>
    </source>
</reference>
<dbReference type="Pfam" id="PF04734">
    <property type="entry name" value="Ceramidase_alk"/>
    <property type="match status" value="1"/>
</dbReference>
<dbReference type="GO" id="GO:0046512">
    <property type="term" value="P:sphingosine biosynthetic process"/>
    <property type="evidence" value="ECO:0007669"/>
    <property type="project" value="TreeGrafter"/>
</dbReference>
<evidence type="ECO:0000313" key="11">
    <source>
        <dbReference type="EMBL" id="LAB69632.1"/>
    </source>
</evidence>
<dbReference type="GO" id="GO:0016020">
    <property type="term" value="C:membrane"/>
    <property type="evidence" value="ECO:0007669"/>
    <property type="project" value="GOC"/>
</dbReference>
<evidence type="ECO:0000259" key="9">
    <source>
        <dbReference type="Pfam" id="PF04734"/>
    </source>
</evidence>
<dbReference type="InterPro" id="IPR031329">
    <property type="entry name" value="NEUT/ALK_ceramidase_N"/>
</dbReference>
<keyword evidence="7" id="KW-0746">Sphingolipid metabolism</keyword>
<dbReference type="Pfam" id="PF17048">
    <property type="entry name" value="Ceramidse_alk_C"/>
    <property type="match status" value="1"/>
</dbReference>
<evidence type="ECO:0000256" key="6">
    <source>
        <dbReference type="PIRSR" id="PIRSR606823-2"/>
    </source>
</evidence>
<reference evidence="11" key="2">
    <citation type="journal article" date="2018" name="Biosci. Biotechnol. Biochem.">
        <title>Polysaccharide hydrolase of the hadal zone amphipods Hirondellea gigas.</title>
        <authorList>
            <person name="Kobayashi H."/>
            <person name="Nagahama T."/>
            <person name="Arai W."/>
            <person name="Sasagawa Y."/>
            <person name="Umeda M."/>
            <person name="Hayashi T."/>
            <person name="Nikaido I."/>
            <person name="Watanabe H."/>
            <person name="Oguri K."/>
            <person name="Kitazato H."/>
            <person name="Fujioka K."/>
            <person name="Kido Y."/>
            <person name="Takami H."/>
        </authorList>
    </citation>
    <scope>NUCLEOTIDE SEQUENCE</scope>
    <source>
        <tissue evidence="11">Whole body</tissue>
    </source>
</reference>
<keyword evidence="4 7" id="KW-0378">Hydrolase</keyword>
<feature type="binding site" evidence="6">
    <location>
        <position position="233"/>
    </location>
    <ligand>
        <name>Zn(2+)</name>
        <dbReference type="ChEBI" id="CHEBI:29105"/>
    </ligand>
</feature>
<dbReference type="GO" id="GO:0005576">
    <property type="term" value="C:extracellular region"/>
    <property type="evidence" value="ECO:0007669"/>
    <property type="project" value="TreeGrafter"/>
</dbReference>
<keyword evidence="7" id="KW-0443">Lipid metabolism</keyword>
<feature type="active site" description="Nucleophile" evidence="5">
    <location>
        <position position="284"/>
    </location>
</feature>
<dbReference type="EC" id="3.5.1.23" evidence="2 7"/>
<dbReference type="EMBL" id="IACT01004296">
    <property type="protein sequence ID" value="LAC23494.1"/>
    <property type="molecule type" value="mRNA"/>
</dbReference>
<evidence type="ECO:0000256" key="3">
    <source>
        <dbReference type="ARBA" id="ARBA00019235"/>
    </source>
</evidence>
<dbReference type="AlphaFoldDB" id="A0A2P2I6J2"/>
<dbReference type="GO" id="GO:0046872">
    <property type="term" value="F:metal ion binding"/>
    <property type="evidence" value="ECO:0007669"/>
    <property type="project" value="UniProtKB-KW"/>
</dbReference>
<keyword evidence="6" id="KW-0479">Metal-binding</keyword>
<accession>A0A2P2I6J2</accession>
<evidence type="ECO:0000256" key="5">
    <source>
        <dbReference type="PIRSR" id="PIRSR606823-1"/>
    </source>
</evidence>
<dbReference type="PANTHER" id="PTHR12670">
    <property type="entry name" value="CERAMIDASE"/>
    <property type="match status" value="1"/>
</dbReference>
<feature type="binding site" evidence="6">
    <location>
        <position position="469"/>
    </location>
    <ligand>
        <name>Zn(2+)</name>
        <dbReference type="ChEBI" id="CHEBI:29105"/>
    </ligand>
</feature>
<dbReference type="InterPro" id="IPR038445">
    <property type="entry name" value="NCDase_C_sf"/>
</dbReference>
<dbReference type="Gene3D" id="2.60.40.2300">
    <property type="entry name" value="Neutral/alkaline non-lysosomal ceramidase, C-terminal domain"/>
    <property type="match status" value="1"/>
</dbReference>
<feature type="binding site" evidence="6">
    <location>
        <position position="124"/>
    </location>
    <ligand>
        <name>Zn(2+)</name>
        <dbReference type="ChEBI" id="CHEBI:29105"/>
    </ligand>
</feature>
<comment type="cofactor">
    <cofactor evidence="6">
        <name>Zn(2+)</name>
        <dbReference type="ChEBI" id="CHEBI:29105"/>
    </cofactor>
    <text evidence="6">Binds 1 zinc ion per subunit.</text>
</comment>